<feature type="compositionally biased region" description="Polar residues" evidence="1">
    <location>
        <begin position="59"/>
        <end position="78"/>
    </location>
</feature>
<protein>
    <submittedName>
        <fullName evidence="2">Uncharacterized protein</fullName>
    </submittedName>
</protein>
<sequence length="321" mass="36003">MARLCIPGFIFRRDRPCARFTTQPAFRSFPRSVNYRANPPVSPRSFLPVSSKAGVHSICTDSTSSTGDRSFSQMSQGSHLPVRSVRAPATPSTAAPARTGLVASLKALSSRLAERRASRQARLRPWAQPSSTSRKPSLGHPSIAHRKPAPTKPAIRKPTKPVNPAGSKANRAQRAIARIDHALTKLVPTSRKVKPVKSVRFGETTVIPVSRWIVRSEHSFHFPSWFGNLQGWRVVPLSEPDCDGETEKYITTWGSDRYDMLTSHVDFMAFPPVGIPCGRQGCAWDTMRSIKLQHPRWTEAMVIRGFNIWREKQRQRGRFYL</sequence>
<dbReference type="AlphaFoldDB" id="A0A5N6V047"/>
<dbReference type="OrthoDB" id="4221626at2759"/>
<feature type="region of interest" description="Disordered" evidence="1">
    <location>
        <begin position="57"/>
        <end position="98"/>
    </location>
</feature>
<proteinExistence type="predicted"/>
<reference evidence="2 3" key="1">
    <citation type="submission" date="2019-04" db="EMBL/GenBank/DDBJ databases">
        <title>Friends and foes A comparative genomics study of 23 Aspergillus species from section Flavi.</title>
        <authorList>
            <consortium name="DOE Joint Genome Institute"/>
            <person name="Kjaerbolling I."/>
            <person name="Vesth T."/>
            <person name="Frisvad J.C."/>
            <person name="Nybo J.L."/>
            <person name="Theobald S."/>
            <person name="Kildgaard S."/>
            <person name="Isbrandt T."/>
            <person name="Kuo A."/>
            <person name="Sato A."/>
            <person name="Lyhne E.K."/>
            <person name="Kogle M.E."/>
            <person name="Wiebenga A."/>
            <person name="Kun R.S."/>
            <person name="Lubbers R.J."/>
            <person name="Makela M.R."/>
            <person name="Barry K."/>
            <person name="Chovatia M."/>
            <person name="Clum A."/>
            <person name="Daum C."/>
            <person name="Haridas S."/>
            <person name="He G."/>
            <person name="LaButti K."/>
            <person name="Lipzen A."/>
            <person name="Mondo S."/>
            <person name="Riley R."/>
            <person name="Salamov A."/>
            <person name="Simmons B.A."/>
            <person name="Magnuson J.K."/>
            <person name="Henrissat B."/>
            <person name="Mortensen U.H."/>
            <person name="Larsen T.O."/>
            <person name="Devries R.P."/>
            <person name="Grigoriev I.V."/>
            <person name="Machida M."/>
            <person name="Baker S.E."/>
            <person name="Andersen M.R."/>
        </authorList>
    </citation>
    <scope>NUCLEOTIDE SEQUENCE [LARGE SCALE GENOMIC DNA]</scope>
    <source>
        <strain evidence="2 3">CBS 117626</strain>
    </source>
</reference>
<organism evidence="2 3">
    <name type="scientific">Aspergillus tamarii</name>
    <dbReference type="NCBI Taxonomy" id="41984"/>
    <lineage>
        <taxon>Eukaryota</taxon>
        <taxon>Fungi</taxon>
        <taxon>Dikarya</taxon>
        <taxon>Ascomycota</taxon>
        <taxon>Pezizomycotina</taxon>
        <taxon>Eurotiomycetes</taxon>
        <taxon>Eurotiomycetidae</taxon>
        <taxon>Eurotiales</taxon>
        <taxon>Aspergillaceae</taxon>
        <taxon>Aspergillus</taxon>
        <taxon>Aspergillus subgen. Circumdati</taxon>
    </lineage>
</organism>
<gene>
    <name evidence="2" type="ORF">BDV40DRAFT_116754</name>
</gene>
<name>A0A5N6V047_ASPTM</name>
<accession>A0A5N6V047</accession>
<dbReference type="EMBL" id="ML738609">
    <property type="protein sequence ID" value="KAE8164325.1"/>
    <property type="molecule type" value="Genomic_DNA"/>
</dbReference>
<keyword evidence="3" id="KW-1185">Reference proteome</keyword>
<evidence type="ECO:0000313" key="2">
    <source>
        <dbReference type="EMBL" id="KAE8164325.1"/>
    </source>
</evidence>
<evidence type="ECO:0000313" key="3">
    <source>
        <dbReference type="Proteomes" id="UP000326950"/>
    </source>
</evidence>
<feature type="region of interest" description="Disordered" evidence="1">
    <location>
        <begin position="113"/>
        <end position="171"/>
    </location>
</feature>
<evidence type="ECO:0000256" key="1">
    <source>
        <dbReference type="SAM" id="MobiDB-lite"/>
    </source>
</evidence>
<feature type="compositionally biased region" description="Basic residues" evidence="1">
    <location>
        <begin position="143"/>
        <end position="159"/>
    </location>
</feature>
<dbReference type="Proteomes" id="UP000326950">
    <property type="component" value="Unassembled WGS sequence"/>
</dbReference>
<feature type="compositionally biased region" description="Low complexity" evidence="1">
    <location>
        <begin position="86"/>
        <end position="98"/>
    </location>
</feature>